<name>E6XAL8_CELAD</name>
<dbReference type="HOGENOM" id="CLU_1561400_0_0_10"/>
<dbReference type="RefSeq" id="WP_013552430.1">
    <property type="nucleotide sequence ID" value="NC_014934.1"/>
</dbReference>
<evidence type="ECO:0000313" key="1">
    <source>
        <dbReference type="EMBL" id="ADV50980.1"/>
    </source>
</evidence>
<sequence>MRISIVCDTYLDYIIELRDELEVVWDKINEKYKNIKEPNTIGFAFRCLPDEIGRKTFRRFDKDDAYLTLDIATSYEKYKKMYKTEIRHDLGYTFYNYLEESLKKYKFKEINTKELLSDIKNWCNEIGWLEEEVDYSKDLDYPE</sequence>
<evidence type="ECO:0000313" key="2">
    <source>
        <dbReference type="Proteomes" id="UP000008634"/>
    </source>
</evidence>
<organism evidence="1 2">
    <name type="scientific">Cellulophaga algicola (strain DSM 14237 / IC166 / ACAM 630)</name>
    <dbReference type="NCBI Taxonomy" id="688270"/>
    <lineage>
        <taxon>Bacteria</taxon>
        <taxon>Pseudomonadati</taxon>
        <taxon>Bacteroidota</taxon>
        <taxon>Flavobacteriia</taxon>
        <taxon>Flavobacteriales</taxon>
        <taxon>Flavobacteriaceae</taxon>
        <taxon>Cellulophaga</taxon>
    </lineage>
</organism>
<reference evidence="1 2" key="1">
    <citation type="journal article" date="2010" name="Stand. Genomic Sci.">
        <title>Complete genome sequence of Cellulophaga algicola type strain (IC166).</title>
        <authorList>
            <person name="Abt B."/>
            <person name="Lu M."/>
            <person name="Misra M."/>
            <person name="Han C."/>
            <person name="Nolan M."/>
            <person name="Lucas S."/>
            <person name="Hammon N."/>
            <person name="Deshpande S."/>
            <person name="Cheng J.F."/>
            <person name="Tapia R."/>
            <person name="Goodwin L."/>
            <person name="Pitluck S."/>
            <person name="Liolios K."/>
            <person name="Pagani I."/>
            <person name="Ivanova N."/>
            <person name="Mavromatis K."/>
            <person name="Ovchinikova G."/>
            <person name="Pati A."/>
            <person name="Chen A."/>
            <person name="Palaniappan K."/>
            <person name="Land M."/>
            <person name="Hauser L."/>
            <person name="Chang Y.J."/>
            <person name="Jeffries C.D."/>
            <person name="Detter J.C."/>
            <person name="Brambilla E."/>
            <person name="Rohde M."/>
            <person name="Tindall B.J."/>
            <person name="Goker M."/>
            <person name="Woyke T."/>
            <person name="Bristow J."/>
            <person name="Eisen J.A."/>
            <person name="Markowitz V."/>
            <person name="Hugenholtz P."/>
            <person name="Kyrpides N.C."/>
            <person name="Klenk H.P."/>
            <person name="Lapidus A."/>
        </authorList>
    </citation>
    <scope>NUCLEOTIDE SEQUENCE [LARGE SCALE GENOMIC DNA]</scope>
    <source>
        <strain evidence="2">DSM 14237 / IC166 / ACAM 630</strain>
    </source>
</reference>
<dbReference type="OrthoDB" id="6966152at2"/>
<keyword evidence="2" id="KW-1185">Reference proteome</keyword>
<dbReference type="KEGG" id="cao:Celal_3728"/>
<dbReference type="Proteomes" id="UP000008634">
    <property type="component" value="Chromosome"/>
</dbReference>
<accession>E6XAL8</accession>
<dbReference type="AlphaFoldDB" id="E6XAL8"/>
<proteinExistence type="predicted"/>
<gene>
    <name evidence="1" type="ordered locus">Celal_3728</name>
</gene>
<dbReference type="EMBL" id="CP002453">
    <property type="protein sequence ID" value="ADV50980.1"/>
    <property type="molecule type" value="Genomic_DNA"/>
</dbReference>
<dbReference type="eggNOG" id="ENOG5033A79">
    <property type="taxonomic scope" value="Bacteria"/>
</dbReference>
<protein>
    <submittedName>
        <fullName evidence="1">Uncharacterized protein</fullName>
    </submittedName>
</protein>